<dbReference type="AlphaFoldDB" id="A0A0R3DBP5"/>
<evidence type="ECO:0000313" key="2">
    <source>
        <dbReference type="EMBL" id="KRQ07488.1"/>
    </source>
</evidence>
<organism evidence="2 3">
    <name type="scientific">Bradyrhizobium manausense</name>
    <dbReference type="NCBI Taxonomy" id="989370"/>
    <lineage>
        <taxon>Bacteria</taxon>
        <taxon>Pseudomonadati</taxon>
        <taxon>Pseudomonadota</taxon>
        <taxon>Alphaproteobacteria</taxon>
        <taxon>Hyphomicrobiales</taxon>
        <taxon>Nitrobacteraceae</taxon>
        <taxon>Bradyrhizobium</taxon>
    </lineage>
</organism>
<feature type="transmembrane region" description="Helical" evidence="1">
    <location>
        <begin position="80"/>
        <end position="104"/>
    </location>
</feature>
<accession>A0A0R3DBP5</accession>
<reference evidence="2 3" key="1">
    <citation type="submission" date="2015-09" db="EMBL/GenBank/DDBJ databases">
        <title>Draft Genome Sequence of Bradyrhizobium manausense Strain BR 3351T, a Novel Symbiotic Nitrogen-Fixing Alphaproteobacterium Isolated from Brazilian Amazon Rain Forest.</title>
        <authorList>
            <person name="De Araujo J.L."/>
            <person name="Zilli J.E."/>
        </authorList>
    </citation>
    <scope>NUCLEOTIDE SEQUENCE [LARGE SCALE GENOMIC DNA]</scope>
    <source>
        <strain evidence="2 3">BR3351</strain>
    </source>
</reference>
<evidence type="ECO:0000256" key="1">
    <source>
        <dbReference type="SAM" id="Phobius"/>
    </source>
</evidence>
<gene>
    <name evidence="2" type="ORF">AOQ71_23220</name>
</gene>
<evidence type="ECO:0000313" key="3">
    <source>
        <dbReference type="Proteomes" id="UP000051936"/>
    </source>
</evidence>
<keyword evidence="1" id="KW-1133">Transmembrane helix</keyword>
<feature type="transmembrane region" description="Helical" evidence="1">
    <location>
        <begin position="234"/>
        <end position="256"/>
    </location>
</feature>
<dbReference type="RefSeq" id="WP_057751507.1">
    <property type="nucleotide sequence ID" value="NZ_LJYG01000097.1"/>
</dbReference>
<name>A0A0R3DBP5_9BRAD</name>
<keyword evidence="1" id="KW-0472">Membrane</keyword>
<feature type="transmembrane region" description="Helical" evidence="1">
    <location>
        <begin position="116"/>
        <end position="137"/>
    </location>
</feature>
<dbReference type="Proteomes" id="UP000051936">
    <property type="component" value="Unassembled WGS sequence"/>
</dbReference>
<keyword evidence="1" id="KW-0812">Transmembrane</keyword>
<dbReference type="OrthoDB" id="8218077at2"/>
<protein>
    <submittedName>
        <fullName evidence="2">Uncharacterized protein</fullName>
    </submittedName>
</protein>
<sequence length="265" mass="28633">MPADKVLVDVQGARPVLKSRPHAVRAAVDPKAVDLVGVRSRIGFAYHTIESSYRWPPLGSPLWGVTMNGWFARSLGSSEIAGWLFLAIGVAADLVALAVPSCAAQQWQAGNRTTAAVAWVLWLMPFAFAVTAGIGFASVNISDVTLQRASRVTPAIEAARNELRDAVTSRDRECAGGVGKFCRQREDAVTERRRQLDEAMRSVEQTADPQTEAATRMVSWLSGGMVRPSGDDFAMVRLLLLAFLPQLGGVLLLMICRDATRKGNA</sequence>
<comment type="caution">
    <text evidence="2">The sequence shown here is derived from an EMBL/GenBank/DDBJ whole genome shotgun (WGS) entry which is preliminary data.</text>
</comment>
<keyword evidence="3" id="KW-1185">Reference proteome</keyword>
<proteinExistence type="predicted"/>
<dbReference type="EMBL" id="LJYG01000097">
    <property type="protein sequence ID" value="KRQ07488.1"/>
    <property type="molecule type" value="Genomic_DNA"/>
</dbReference>